<accession>A0A964E3A3</accession>
<protein>
    <submittedName>
        <fullName evidence="1">Lar family restriction alleviation protein</fullName>
    </submittedName>
</protein>
<comment type="caution">
    <text evidence="1">The sequence shown here is derived from an EMBL/GenBank/DDBJ whole genome shotgun (WGS) entry which is preliminary data.</text>
</comment>
<gene>
    <name evidence="1" type="ORF">ACELLULO517_07460</name>
</gene>
<dbReference type="EMBL" id="JAESVA010000002">
    <property type="protein sequence ID" value="MCB8880067.1"/>
    <property type="molecule type" value="Genomic_DNA"/>
</dbReference>
<name>A0A964E3A3_9PROT</name>
<proteinExistence type="predicted"/>
<keyword evidence="2" id="KW-1185">Reference proteome</keyword>
<dbReference type="RefSeq" id="WP_227306675.1">
    <property type="nucleotide sequence ID" value="NZ_JAESVA010000002.1"/>
</dbReference>
<dbReference type="AlphaFoldDB" id="A0A964E3A3"/>
<evidence type="ECO:0000313" key="1">
    <source>
        <dbReference type="EMBL" id="MCB8880067.1"/>
    </source>
</evidence>
<organism evidence="1 2">
    <name type="scientific">Acidisoma cellulosilyticum</name>
    <dbReference type="NCBI Taxonomy" id="2802395"/>
    <lineage>
        <taxon>Bacteria</taxon>
        <taxon>Pseudomonadati</taxon>
        <taxon>Pseudomonadota</taxon>
        <taxon>Alphaproteobacteria</taxon>
        <taxon>Acetobacterales</taxon>
        <taxon>Acidocellaceae</taxon>
        <taxon>Acidisoma</taxon>
    </lineage>
</organism>
<evidence type="ECO:0000313" key="2">
    <source>
        <dbReference type="Proteomes" id="UP000721844"/>
    </source>
</evidence>
<sequence length="129" mass="14432">MQASNEMALLPCPFCGCQLETDHDIHHTAHPRNDCIGARVSFASDRLDCIKKWNTRAALSARSVVGEDGEDAARFRWLLFHFFNLIRGVKLPTVKITIDYSSPRFPGDEDQFRAIIDAERALGRDGGEG</sequence>
<dbReference type="Proteomes" id="UP000721844">
    <property type="component" value="Unassembled WGS sequence"/>
</dbReference>
<reference evidence="1 2" key="1">
    <citation type="journal article" date="2021" name="Microorganisms">
        <title>Acidisoma silvae sp. nov. and Acidisomacellulosilytica sp. nov., Two Acidophilic Bacteria Isolated from Decaying Wood, Hydrolyzing Cellulose and Producing Poly-3-hydroxybutyrate.</title>
        <authorList>
            <person name="Mieszkin S."/>
            <person name="Pouder E."/>
            <person name="Uroz S."/>
            <person name="Simon-Colin C."/>
            <person name="Alain K."/>
        </authorList>
    </citation>
    <scope>NUCLEOTIDE SEQUENCE [LARGE SCALE GENOMIC DNA]</scope>
    <source>
        <strain evidence="1 2">HW T5.17</strain>
    </source>
</reference>